<dbReference type="SUPFAM" id="SSF52540">
    <property type="entry name" value="P-loop containing nucleoside triphosphate hydrolases"/>
    <property type="match status" value="1"/>
</dbReference>
<comment type="subunit">
    <text evidence="6">Homodimer.</text>
</comment>
<feature type="compositionally biased region" description="Acidic residues" evidence="7">
    <location>
        <begin position="537"/>
        <end position="547"/>
    </location>
</feature>
<feature type="region of interest" description="Disordered" evidence="7">
    <location>
        <begin position="531"/>
        <end position="556"/>
    </location>
</feature>
<comment type="function">
    <text evidence="6">Required for chromosome condensation and partitioning.</text>
</comment>
<keyword evidence="4 6" id="KW-0175">Coiled coil</keyword>
<feature type="coiled-coil region" evidence="6">
    <location>
        <begin position="197"/>
        <end position="231"/>
    </location>
</feature>
<dbReference type="HAMAP" id="MF_01894">
    <property type="entry name" value="Smc_prok"/>
    <property type="match status" value="1"/>
</dbReference>
<dbReference type="AlphaFoldDB" id="A0A378PPT0"/>
<dbReference type="GO" id="GO:0030261">
    <property type="term" value="P:chromosome condensation"/>
    <property type="evidence" value="ECO:0007669"/>
    <property type="project" value="InterPro"/>
</dbReference>
<evidence type="ECO:0000256" key="1">
    <source>
        <dbReference type="ARBA" id="ARBA00022490"/>
    </source>
</evidence>
<comment type="domain">
    <text evidence="6">Contains large globular domains required for ATP hydrolysis at each terminus and a third globular domain forming a flexible hinge near the middle of the molecule. These domains are separated by coiled-coil structures.</text>
</comment>
<feature type="region of interest" description="Disordered" evidence="7">
    <location>
        <begin position="612"/>
        <end position="645"/>
    </location>
</feature>
<evidence type="ECO:0000256" key="5">
    <source>
        <dbReference type="ARBA" id="ARBA00023125"/>
    </source>
</evidence>
<dbReference type="Pfam" id="PF02463">
    <property type="entry name" value="SMC_N"/>
    <property type="match status" value="1"/>
</dbReference>
<feature type="compositionally biased region" description="Basic and acidic residues" evidence="7">
    <location>
        <begin position="619"/>
        <end position="632"/>
    </location>
</feature>
<protein>
    <recommendedName>
        <fullName evidence="6">Chromosome partition protein Smc</fullName>
    </recommendedName>
</protein>
<reference evidence="9 10" key="1">
    <citation type="submission" date="2018-06" db="EMBL/GenBank/DDBJ databases">
        <authorList>
            <consortium name="Pathogen Informatics"/>
            <person name="Doyle S."/>
        </authorList>
    </citation>
    <scope>NUCLEOTIDE SEQUENCE [LARGE SCALE GENOMIC DNA]</scope>
    <source>
        <strain evidence="9 10">NCTC9426</strain>
    </source>
</reference>
<evidence type="ECO:0000256" key="6">
    <source>
        <dbReference type="HAMAP-Rule" id="MF_01894"/>
    </source>
</evidence>
<keyword evidence="1 6" id="KW-0963">Cytoplasm</keyword>
<dbReference type="GO" id="GO:0005524">
    <property type="term" value="F:ATP binding"/>
    <property type="evidence" value="ECO:0007669"/>
    <property type="project" value="UniProtKB-UniRule"/>
</dbReference>
<evidence type="ECO:0000313" key="10">
    <source>
        <dbReference type="Proteomes" id="UP000254133"/>
    </source>
</evidence>
<comment type="similarity">
    <text evidence="6">Belongs to the SMC family.</text>
</comment>
<dbReference type="EMBL" id="UGPZ01000002">
    <property type="protein sequence ID" value="STY90271.1"/>
    <property type="molecule type" value="Genomic_DNA"/>
</dbReference>
<name>A0A378PPT0_MORBO</name>
<organism evidence="9 10">
    <name type="scientific">Moraxella bovis</name>
    <dbReference type="NCBI Taxonomy" id="476"/>
    <lineage>
        <taxon>Bacteria</taxon>
        <taxon>Pseudomonadati</taxon>
        <taxon>Pseudomonadota</taxon>
        <taxon>Gammaproteobacteria</taxon>
        <taxon>Moraxellales</taxon>
        <taxon>Moraxellaceae</taxon>
        <taxon>Moraxella</taxon>
    </lineage>
</organism>
<dbReference type="PIRSF" id="PIRSF005719">
    <property type="entry name" value="SMC"/>
    <property type="match status" value="1"/>
</dbReference>
<gene>
    <name evidence="6 9" type="primary">smc</name>
    <name evidence="9" type="ORF">NCTC9426_00278</name>
</gene>
<evidence type="ECO:0000313" key="9">
    <source>
        <dbReference type="EMBL" id="STY90271.1"/>
    </source>
</evidence>
<accession>A0A378PPT0</accession>
<dbReference type="Gene3D" id="3.40.50.300">
    <property type="entry name" value="P-loop containing nucleotide triphosphate hydrolases"/>
    <property type="match status" value="2"/>
</dbReference>
<keyword evidence="3 6" id="KW-0067">ATP-binding</keyword>
<evidence type="ECO:0000259" key="8">
    <source>
        <dbReference type="Pfam" id="PF02463"/>
    </source>
</evidence>
<proteinExistence type="inferred from homology"/>
<dbReference type="GO" id="GO:0007062">
    <property type="term" value="P:sister chromatid cohesion"/>
    <property type="evidence" value="ECO:0007669"/>
    <property type="project" value="InterPro"/>
</dbReference>
<dbReference type="GO" id="GO:0005737">
    <property type="term" value="C:cytoplasm"/>
    <property type="evidence" value="ECO:0007669"/>
    <property type="project" value="UniProtKB-SubCell"/>
</dbReference>
<dbReference type="GO" id="GO:0006260">
    <property type="term" value="P:DNA replication"/>
    <property type="evidence" value="ECO:0007669"/>
    <property type="project" value="UniProtKB-UniRule"/>
</dbReference>
<feature type="coiled-coil region" evidence="6">
    <location>
        <begin position="390"/>
        <end position="520"/>
    </location>
</feature>
<evidence type="ECO:0000256" key="3">
    <source>
        <dbReference type="ARBA" id="ARBA00022840"/>
    </source>
</evidence>
<feature type="coiled-coil region" evidence="6">
    <location>
        <begin position="752"/>
        <end position="786"/>
    </location>
</feature>
<keyword evidence="5 6" id="KW-0238">DNA-binding</keyword>
<dbReference type="GO" id="GO:0007059">
    <property type="term" value="P:chromosome segregation"/>
    <property type="evidence" value="ECO:0007669"/>
    <property type="project" value="UniProtKB-UniRule"/>
</dbReference>
<evidence type="ECO:0000256" key="4">
    <source>
        <dbReference type="ARBA" id="ARBA00023054"/>
    </source>
</evidence>
<dbReference type="GO" id="GO:0003677">
    <property type="term" value="F:DNA binding"/>
    <property type="evidence" value="ECO:0007669"/>
    <property type="project" value="UniProtKB-UniRule"/>
</dbReference>
<dbReference type="Proteomes" id="UP000254133">
    <property type="component" value="Unassembled WGS sequence"/>
</dbReference>
<dbReference type="InterPro" id="IPR024704">
    <property type="entry name" value="SMC"/>
</dbReference>
<keyword evidence="2 6" id="KW-0547">Nucleotide-binding</keyword>
<dbReference type="GO" id="GO:0016887">
    <property type="term" value="F:ATP hydrolysis activity"/>
    <property type="evidence" value="ECO:0007669"/>
    <property type="project" value="InterPro"/>
</dbReference>
<evidence type="ECO:0000256" key="2">
    <source>
        <dbReference type="ARBA" id="ARBA00022741"/>
    </source>
</evidence>
<dbReference type="SUPFAM" id="SSF57997">
    <property type="entry name" value="Tropomyosin"/>
    <property type="match status" value="1"/>
</dbReference>
<dbReference type="InterPro" id="IPR027417">
    <property type="entry name" value="P-loop_NTPase"/>
</dbReference>
<feature type="coiled-coil region" evidence="6">
    <location>
        <begin position="271"/>
        <end position="305"/>
    </location>
</feature>
<dbReference type="InterPro" id="IPR003395">
    <property type="entry name" value="RecF/RecN/SMC_N"/>
</dbReference>
<sequence length="1276" mass="142179">MDFGLIKRYFLLKYTPFPYPIPIIMRLKSLKLSGFKSFANPTTFTFKHDITAIVGPNGCGKSNVIDAIRWVLGETSAKQLRGGAMSDVIFAGVEGRAGKSLASVELTFEHTQDESTGIRHALNLYHELTLRRQVTKEGKSDYYINGQKVRRRDVVDVFLGTGLGARSYAVIEQGMIGRIVDSSPMQLREFIEEAAGVSRYQARRAETEKQLNETKDNLARLNDLQGELKKQHKTLIRQAESAKKYQALNDELFELNKNDLLKRIFEAWQYLETKKQDKDKSAQILHELEQAVGKAKKELDVYSAKLAEANWLKDDARDNYHNARMKEQTAEHNYYSLNQEIASCEDKIARLTELKAQSEASIVENQQSIDEIDKELGQISPDVTEGALKLTALQDELTQAQGAFNTAKQQVSKLTQKKNDLENTHKLATSQKNRLLTSHERVTKKYQELINKHENKEQNHDKEQDEIKSLTSHIVTLNLAIDKLSDDDGRQVFDEKSRQVKALQDELSALEKRHASMMGEYDTLHKLVHKPKHAPSADDDGTDDDTDNSGTDTKSCVDGIALPQLDSLKDSIKLTCDGEKYADVLDKFLGFWLDARVLDGKRDFSLLPLINHPPTAMDGGKHSHDDKKDKKKDGKKAKHKGETSGLSAHERLPSMVLYTAPNFRQSSDKLIPLTALIKSPTLALWQGVYLLDVDTQTLDEKGFDKLVTAWADELAQGVLILTKTGWIIGSFGVVHLSALGQGGQGQGVLSERAEHAKRLDELEEKLGQIESELDDKQRSLKAMMSELDVLRVAQEERHAKHSELTHSLHESKAKLVKLEHQISQDKLIWENFNSQKISLSDELSELDGELRLMDDEIGRSMTALDEHLPVLQVAQNTLNVLSVSVDELSGKLKQMTQDRQELTLKQTTLTQNKAHATRLLELSHENVAKADIETKELIAQSVAMSERLPVLEDAFKQAKAETAELKVQSEEHESVAKTLVIMQGRLQENLTDAHAKFAAAQASIANAHADVAVGESRLADLGEQMLGMNEQFNLPSTLADFRASTPVFADNSSRIEQIKADIEKLGAVNLAAAAELAELEERVSPLDEQVADITDSMKKLQDAIRAIDDKTKQLFLGMLKAVNDEMNALFAKVFGGGQASLTLIDDESLSKADKWRAGLVLMAQPKGKKNSRLAVLSGGEKTLTALSLIFAIFKQHPAPFCVLDEVDAPLDDANVGRFTSLIHELSDSVQFVFISHNKLAMQAAHELKGITMPTAGISSLVTVNLEEAEKYLEPRE</sequence>
<dbReference type="InterPro" id="IPR011890">
    <property type="entry name" value="SMC_prok"/>
</dbReference>
<comment type="subcellular location">
    <subcellularLocation>
        <location evidence="6">Cytoplasm</location>
    </subcellularLocation>
</comment>
<feature type="binding site" evidence="6">
    <location>
        <begin position="56"/>
        <end position="63"/>
    </location>
    <ligand>
        <name>ATP</name>
        <dbReference type="ChEBI" id="CHEBI:30616"/>
    </ligand>
</feature>
<feature type="domain" description="RecF/RecN/SMC N-terminal" evidence="8">
    <location>
        <begin position="27"/>
        <end position="1258"/>
    </location>
</feature>
<dbReference type="PANTHER" id="PTHR43977">
    <property type="entry name" value="STRUCTURAL MAINTENANCE OF CHROMOSOMES PROTEIN 3"/>
    <property type="match status" value="1"/>
</dbReference>
<evidence type="ECO:0000256" key="7">
    <source>
        <dbReference type="SAM" id="MobiDB-lite"/>
    </source>
</evidence>